<name>A0A4R2NXW8_9BACL</name>
<proteinExistence type="inferred from homology"/>
<comment type="cofactor">
    <cofactor evidence="1">
        <name>Co(2+)</name>
        <dbReference type="ChEBI" id="CHEBI:48828"/>
    </cofactor>
</comment>
<dbReference type="GO" id="GO:0046872">
    <property type="term" value="F:metal ion binding"/>
    <property type="evidence" value="ECO:0007669"/>
    <property type="project" value="UniProtKB-KW"/>
</dbReference>
<comment type="similarity">
    <text evidence="4">Belongs to the peptidase M29 family.</text>
</comment>
<dbReference type="InterPro" id="IPR000787">
    <property type="entry name" value="Peptidase_M29"/>
</dbReference>
<comment type="cofactor">
    <cofactor evidence="3">
        <name>Zn(2+)</name>
        <dbReference type="ChEBI" id="CHEBI:29105"/>
    </cofactor>
</comment>
<sequence length="410" mass="45705">MSTLKQKLEKYAELAVKNGVNVQKGQDLVITAPIAAADFVRMVVKKAYQAGAKHVHFRWTDDELTVTRLMYASEETFQEYPESEVKAYETLAKNGAAFLDIRSPNPDLLTGIDAEKVARDNKVTRSALRDYFDYRMSDRVSWSIVTVPSETWAKKVFPELDGDDAVNKLWDTIFQMTRADKDDPVEAWDIHKQQLNEKAGFLNDKKYKKLHYKAPGTDLTIEFDPSHIWATAAASHPDGTDFIKNIPTEEVYTLPLKTGVNGTVTSTKPLNYSGTLIEELSLTFENGRIVDCSAKSGYDTLKQLVETDEGSHYLGEVALVPNNSPISQSGLIFFNTLYDENASCHLAIGKAYPTCLEGGTNMNQEELEQHGANNSLVHVDFMIGSGELDVDGETENGDIEAILRKGLWAF</sequence>
<evidence type="ECO:0000256" key="5">
    <source>
        <dbReference type="ARBA" id="ARBA00022438"/>
    </source>
</evidence>
<dbReference type="EMBL" id="SLXK01000018">
    <property type="protein sequence ID" value="TCP27089.1"/>
    <property type="molecule type" value="Genomic_DNA"/>
</dbReference>
<dbReference type="PANTHER" id="PTHR34448:SF3">
    <property type="entry name" value="AMINOPEPTIDASE AMPS"/>
    <property type="match status" value="1"/>
</dbReference>
<protein>
    <submittedName>
        <fullName evidence="10">Aminopeptidase II</fullName>
    </submittedName>
</protein>
<reference evidence="10 11" key="1">
    <citation type="submission" date="2019-03" db="EMBL/GenBank/DDBJ databases">
        <title>Genomic Encyclopedia of Type Strains, Phase IV (KMG-IV): sequencing the most valuable type-strain genomes for metagenomic binning, comparative biology and taxonomic classification.</title>
        <authorList>
            <person name="Goeker M."/>
        </authorList>
    </citation>
    <scope>NUCLEOTIDE SEQUENCE [LARGE SCALE GENOMIC DNA]</scope>
    <source>
        <strain evidence="10 11">DSM 19377</strain>
    </source>
</reference>
<keyword evidence="7" id="KW-0479">Metal-binding</keyword>
<dbReference type="PRINTS" id="PR00919">
    <property type="entry name" value="THERMOPTASE"/>
</dbReference>
<dbReference type="Gene3D" id="3.40.1830.10">
    <property type="entry name" value="Thermophilic metalloprotease (M29)"/>
    <property type="match status" value="1"/>
</dbReference>
<dbReference type="InterPro" id="IPR052170">
    <property type="entry name" value="M29_Exopeptidase"/>
</dbReference>
<evidence type="ECO:0000256" key="4">
    <source>
        <dbReference type="ARBA" id="ARBA00008236"/>
    </source>
</evidence>
<evidence type="ECO:0000313" key="11">
    <source>
        <dbReference type="Proteomes" id="UP000295416"/>
    </source>
</evidence>
<dbReference type="PANTHER" id="PTHR34448">
    <property type="entry name" value="AMINOPEPTIDASE"/>
    <property type="match status" value="1"/>
</dbReference>
<accession>A0A4R2NXW8</accession>
<evidence type="ECO:0000313" key="10">
    <source>
        <dbReference type="EMBL" id="TCP27089.1"/>
    </source>
</evidence>
<keyword evidence="11" id="KW-1185">Reference proteome</keyword>
<dbReference type="SUPFAM" id="SSF144052">
    <property type="entry name" value="Thermophilic metalloprotease-like"/>
    <property type="match status" value="1"/>
</dbReference>
<dbReference type="AlphaFoldDB" id="A0A4R2NXW8"/>
<dbReference type="InterPro" id="IPR035097">
    <property type="entry name" value="M29_N-terminal"/>
</dbReference>
<dbReference type="GO" id="GO:0006508">
    <property type="term" value="P:proteolysis"/>
    <property type="evidence" value="ECO:0007669"/>
    <property type="project" value="UniProtKB-KW"/>
</dbReference>
<dbReference type="Proteomes" id="UP000295416">
    <property type="component" value="Unassembled WGS sequence"/>
</dbReference>
<keyword evidence="9" id="KW-0482">Metalloprotease</keyword>
<evidence type="ECO:0000256" key="1">
    <source>
        <dbReference type="ARBA" id="ARBA00001941"/>
    </source>
</evidence>
<comment type="caution">
    <text evidence="10">The sequence shown here is derived from an EMBL/GenBank/DDBJ whole genome shotgun (WGS) entry which is preliminary data.</text>
</comment>
<evidence type="ECO:0000256" key="7">
    <source>
        <dbReference type="ARBA" id="ARBA00022723"/>
    </source>
</evidence>
<organism evidence="10 11">
    <name type="scientific">Scopulibacillus darangshiensis</name>
    <dbReference type="NCBI Taxonomy" id="442528"/>
    <lineage>
        <taxon>Bacteria</taxon>
        <taxon>Bacillati</taxon>
        <taxon>Bacillota</taxon>
        <taxon>Bacilli</taxon>
        <taxon>Bacillales</taxon>
        <taxon>Sporolactobacillaceae</taxon>
        <taxon>Scopulibacillus</taxon>
    </lineage>
</organism>
<evidence type="ECO:0000256" key="2">
    <source>
        <dbReference type="ARBA" id="ARBA00001946"/>
    </source>
</evidence>
<comment type="cofactor">
    <cofactor evidence="2">
        <name>Mg(2+)</name>
        <dbReference type="ChEBI" id="CHEBI:18420"/>
    </cofactor>
</comment>
<evidence type="ECO:0000256" key="3">
    <source>
        <dbReference type="ARBA" id="ARBA00001947"/>
    </source>
</evidence>
<dbReference type="GO" id="GO:0004177">
    <property type="term" value="F:aminopeptidase activity"/>
    <property type="evidence" value="ECO:0007669"/>
    <property type="project" value="UniProtKB-KW"/>
</dbReference>
<dbReference type="Pfam" id="PF02073">
    <property type="entry name" value="Peptidase_M29"/>
    <property type="match status" value="1"/>
</dbReference>
<dbReference type="OrthoDB" id="9803993at2"/>
<dbReference type="RefSeq" id="WP_132746577.1">
    <property type="nucleotide sequence ID" value="NZ_SLXK01000018.1"/>
</dbReference>
<dbReference type="GO" id="GO:0008237">
    <property type="term" value="F:metallopeptidase activity"/>
    <property type="evidence" value="ECO:0007669"/>
    <property type="project" value="UniProtKB-KW"/>
</dbReference>
<keyword evidence="6" id="KW-0645">Protease</keyword>
<gene>
    <name evidence="10" type="ORF">EV207_11867</name>
</gene>
<keyword evidence="8" id="KW-0378">Hydrolase</keyword>
<evidence type="ECO:0000256" key="8">
    <source>
        <dbReference type="ARBA" id="ARBA00022801"/>
    </source>
</evidence>
<evidence type="ECO:0000256" key="6">
    <source>
        <dbReference type="ARBA" id="ARBA00022670"/>
    </source>
</evidence>
<evidence type="ECO:0000256" key="9">
    <source>
        <dbReference type="ARBA" id="ARBA00023049"/>
    </source>
</evidence>
<keyword evidence="5 10" id="KW-0031">Aminopeptidase</keyword>